<keyword evidence="3" id="KW-0804">Transcription</keyword>
<reference evidence="6 7" key="1">
    <citation type="journal article" date="2018" name="J. Biol. Chem.">
        <title>Discovery of the actinoplanic acid pathway in Streptomyces rapamycinicus reveals a genetically conserved synergism with rapamycin.</title>
        <authorList>
            <person name="Mrak P."/>
            <person name="Krastel P."/>
            <person name="Pivk Lukancic P."/>
            <person name="Tao J."/>
            <person name="Pistorius D."/>
            <person name="Moore C.M."/>
        </authorList>
    </citation>
    <scope>NUCLEOTIDE SEQUENCE [LARGE SCALE GENOMIC DNA]</scope>
    <source>
        <strain evidence="6 7">NRRL 5491</strain>
    </source>
</reference>
<dbReference type="CDD" id="cd06267">
    <property type="entry name" value="PBP1_LacI_sugar_binding-like"/>
    <property type="match status" value="1"/>
</dbReference>
<feature type="compositionally biased region" description="Low complexity" evidence="4">
    <location>
        <begin position="339"/>
        <end position="375"/>
    </location>
</feature>
<dbReference type="InterPro" id="IPR000843">
    <property type="entry name" value="HTH_LacI"/>
</dbReference>
<dbReference type="Pfam" id="PF00356">
    <property type="entry name" value="LacI"/>
    <property type="match status" value="1"/>
</dbReference>
<organism evidence="6 7">
    <name type="scientific">Streptomyces rapamycinicus (strain ATCC 29253 / DSM 41530 / NRRL 5491 / AYB-994)</name>
    <name type="common">Streptomyces hygroscopicus (strain ATCC 29253)</name>
    <dbReference type="NCBI Taxonomy" id="1343740"/>
    <lineage>
        <taxon>Bacteria</taxon>
        <taxon>Bacillati</taxon>
        <taxon>Actinomycetota</taxon>
        <taxon>Actinomycetes</taxon>
        <taxon>Kitasatosporales</taxon>
        <taxon>Streptomycetaceae</taxon>
        <taxon>Streptomyces</taxon>
        <taxon>Streptomyces violaceusniger group</taxon>
    </lineage>
</organism>
<name>A0A0A0NSD4_STRRN</name>
<dbReference type="CDD" id="cd01392">
    <property type="entry name" value="HTH_LacI"/>
    <property type="match status" value="1"/>
</dbReference>
<dbReference type="AlphaFoldDB" id="A0A0A0NSD4"/>
<dbReference type="SUPFAM" id="SSF47413">
    <property type="entry name" value="lambda repressor-like DNA-binding domains"/>
    <property type="match status" value="1"/>
</dbReference>
<dbReference type="eggNOG" id="COG1609">
    <property type="taxonomic scope" value="Bacteria"/>
</dbReference>
<dbReference type="RefSeq" id="WP_020873792.1">
    <property type="nucleotide sequence ID" value="NC_022785.1"/>
</dbReference>
<keyword evidence="1" id="KW-0805">Transcription regulation</keyword>
<dbReference type="Proteomes" id="UP000281594">
    <property type="component" value="Unassembled WGS sequence"/>
</dbReference>
<accession>A0A0A0NSD4</accession>
<dbReference type="PANTHER" id="PTHR30146:SF138">
    <property type="entry name" value="TRANSCRIPTIONAL REGULATORY PROTEIN"/>
    <property type="match status" value="1"/>
</dbReference>
<evidence type="ECO:0000313" key="7">
    <source>
        <dbReference type="Proteomes" id="UP000281594"/>
    </source>
</evidence>
<evidence type="ECO:0000256" key="4">
    <source>
        <dbReference type="SAM" id="MobiDB-lite"/>
    </source>
</evidence>
<dbReference type="InterPro" id="IPR046335">
    <property type="entry name" value="LacI/GalR-like_sensor"/>
</dbReference>
<evidence type="ECO:0000256" key="2">
    <source>
        <dbReference type="ARBA" id="ARBA00023125"/>
    </source>
</evidence>
<dbReference type="SMART" id="SM00354">
    <property type="entry name" value="HTH_LACI"/>
    <property type="match status" value="1"/>
</dbReference>
<dbReference type="PROSITE" id="PS50932">
    <property type="entry name" value="HTH_LACI_2"/>
    <property type="match status" value="1"/>
</dbReference>
<evidence type="ECO:0000313" key="6">
    <source>
        <dbReference type="EMBL" id="RLV72857.1"/>
    </source>
</evidence>
<evidence type="ECO:0000259" key="5">
    <source>
        <dbReference type="PROSITE" id="PS50932"/>
    </source>
</evidence>
<dbReference type="KEGG" id="src:M271_44715"/>
<dbReference type="STRING" id="1343740.M271_44715"/>
<dbReference type="SUPFAM" id="SSF53822">
    <property type="entry name" value="Periplasmic binding protein-like I"/>
    <property type="match status" value="1"/>
</dbReference>
<dbReference type="GO" id="GO:0000976">
    <property type="term" value="F:transcription cis-regulatory region binding"/>
    <property type="evidence" value="ECO:0007669"/>
    <property type="project" value="TreeGrafter"/>
</dbReference>
<gene>
    <name evidence="6" type="ORF">D3C57_150060</name>
</gene>
<feature type="region of interest" description="Disordered" evidence="4">
    <location>
        <begin position="323"/>
        <end position="375"/>
    </location>
</feature>
<protein>
    <submittedName>
        <fullName evidence="6">Transcriptional regulator, LacI family</fullName>
    </submittedName>
</protein>
<dbReference type="Gene3D" id="3.40.50.2300">
    <property type="match status" value="2"/>
</dbReference>
<sequence>MAPTLTDVAKGANVALSTASRAFSDPGRLGPQTLRKVLTVAQELGYEPPVARTAESPTAARAETATVALVVPDIANPVFGAFVKAAQGECRHRRQTVVLADTDLDPDREREVLAHLKERADGLVVCSPRLDADDVLDICGRTPAVLVNRETSGTDCVLADAAHGMRQAVEYLAALGHRRIAYIQGMRRSWSNAHRVDLVRAETERAGLELELLGWQSETVAGGTAAAASVMASGASAVIAHNDLMAFGVLTGARALGLSVPGDLSVIGFDDIPFAEVSQPSLTSVAVPMARAGALSLQMLGQVLAGERQIPRTHRLPTQLIVRDSTGPATTHTPRHRPATATAAPGTPATDIAPATTAVPSTPAVPAIPATKDAS</sequence>
<feature type="domain" description="HTH lacI-type" evidence="5">
    <location>
        <begin position="3"/>
        <end position="56"/>
    </location>
</feature>
<dbReference type="InterPro" id="IPR010982">
    <property type="entry name" value="Lambda_DNA-bd_dom_sf"/>
</dbReference>
<dbReference type="InterPro" id="IPR028082">
    <property type="entry name" value="Peripla_BP_I"/>
</dbReference>
<comment type="caution">
    <text evidence="6">The sequence shown here is derived from an EMBL/GenBank/DDBJ whole genome shotgun (WGS) entry which is preliminary data.</text>
</comment>
<keyword evidence="2" id="KW-0238">DNA-binding</keyword>
<dbReference type="Gene3D" id="1.10.260.40">
    <property type="entry name" value="lambda repressor-like DNA-binding domains"/>
    <property type="match status" value="1"/>
</dbReference>
<dbReference type="PANTHER" id="PTHR30146">
    <property type="entry name" value="LACI-RELATED TRANSCRIPTIONAL REPRESSOR"/>
    <property type="match status" value="1"/>
</dbReference>
<dbReference type="EMBL" id="QYCY01000004">
    <property type="protein sequence ID" value="RLV72857.1"/>
    <property type="molecule type" value="Genomic_DNA"/>
</dbReference>
<proteinExistence type="predicted"/>
<dbReference type="Pfam" id="PF13377">
    <property type="entry name" value="Peripla_BP_3"/>
    <property type="match status" value="1"/>
</dbReference>
<dbReference type="GO" id="GO:0003700">
    <property type="term" value="F:DNA-binding transcription factor activity"/>
    <property type="evidence" value="ECO:0007669"/>
    <property type="project" value="TreeGrafter"/>
</dbReference>
<evidence type="ECO:0000256" key="3">
    <source>
        <dbReference type="ARBA" id="ARBA00023163"/>
    </source>
</evidence>
<evidence type="ECO:0000256" key="1">
    <source>
        <dbReference type="ARBA" id="ARBA00023015"/>
    </source>
</evidence>
<dbReference type="HOGENOM" id="CLU_037628_6_0_11"/>